<evidence type="ECO:0000256" key="1">
    <source>
        <dbReference type="SAM" id="MobiDB-lite"/>
    </source>
</evidence>
<evidence type="ECO:0000313" key="2">
    <source>
        <dbReference type="EMBL" id="KAG9249095.1"/>
    </source>
</evidence>
<reference evidence="2" key="1">
    <citation type="journal article" date="2021" name="IMA Fungus">
        <title>Genomic characterization of three marine fungi, including Emericellopsis atlantica sp. nov. with signatures of a generalist lifestyle and marine biomass degradation.</title>
        <authorList>
            <person name="Hagestad O.C."/>
            <person name="Hou L."/>
            <person name="Andersen J.H."/>
            <person name="Hansen E.H."/>
            <person name="Altermark B."/>
            <person name="Li C."/>
            <person name="Kuhnert E."/>
            <person name="Cox R.J."/>
            <person name="Crous P.W."/>
            <person name="Spatafora J.W."/>
            <person name="Lail K."/>
            <person name="Amirebrahimi M."/>
            <person name="Lipzen A."/>
            <person name="Pangilinan J."/>
            <person name="Andreopoulos W."/>
            <person name="Hayes R.D."/>
            <person name="Ng V."/>
            <person name="Grigoriev I.V."/>
            <person name="Jackson S.A."/>
            <person name="Sutton T.D.S."/>
            <person name="Dobson A.D.W."/>
            <person name="Rama T."/>
        </authorList>
    </citation>
    <scope>NUCLEOTIDE SEQUENCE</scope>
    <source>
        <strain evidence="2">TRa3180A</strain>
    </source>
</reference>
<dbReference type="SUPFAM" id="SSF53474">
    <property type="entry name" value="alpha/beta-Hydrolases"/>
    <property type="match status" value="1"/>
</dbReference>
<protein>
    <submittedName>
        <fullName evidence="2">Hydrolases or acyltransferase</fullName>
    </submittedName>
</protein>
<evidence type="ECO:0000313" key="3">
    <source>
        <dbReference type="Proteomes" id="UP000887226"/>
    </source>
</evidence>
<dbReference type="GO" id="GO:0016787">
    <property type="term" value="F:hydrolase activity"/>
    <property type="evidence" value="ECO:0007669"/>
    <property type="project" value="UniProtKB-KW"/>
</dbReference>
<dbReference type="Gene3D" id="3.40.50.1820">
    <property type="entry name" value="alpha/beta hydrolase"/>
    <property type="match status" value="1"/>
</dbReference>
<gene>
    <name evidence="2" type="ORF">BJ878DRAFT_475872</name>
</gene>
<keyword evidence="2" id="KW-0808">Transferase</keyword>
<name>A0A9P7ZCP7_9HELO</name>
<dbReference type="Proteomes" id="UP000887226">
    <property type="component" value="Unassembled WGS sequence"/>
</dbReference>
<dbReference type="EMBL" id="MU253739">
    <property type="protein sequence ID" value="KAG9249095.1"/>
    <property type="molecule type" value="Genomic_DNA"/>
</dbReference>
<dbReference type="GO" id="GO:0016746">
    <property type="term" value="F:acyltransferase activity"/>
    <property type="evidence" value="ECO:0007669"/>
    <property type="project" value="UniProtKB-KW"/>
</dbReference>
<dbReference type="InterPro" id="IPR029058">
    <property type="entry name" value="AB_hydrolase_fold"/>
</dbReference>
<proteinExistence type="predicted"/>
<comment type="caution">
    <text evidence="2">The sequence shown here is derived from an EMBL/GenBank/DDBJ whole genome shotgun (WGS) entry which is preliminary data.</text>
</comment>
<feature type="compositionally biased region" description="Basic and acidic residues" evidence="1">
    <location>
        <begin position="1"/>
        <end position="20"/>
    </location>
</feature>
<accession>A0A9P7ZCP7</accession>
<keyword evidence="2" id="KW-0378">Hydrolase</keyword>
<dbReference type="OrthoDB" id="408373at2759"/>
<dbReference type="AlphaFoldDB" id="A0A9P7ZCP7"/>
<keyword evidence="3" id="KW-1185">Reference proteome</keyword>
<keyword evidence="2" id="KW-0012">Acyltransferase</keyword>
<organism evidence="2 3">
    <name type="scientific">Calycina marina</name>
    <dbReference type="NCBI Taxonomy" id="1763456"/>
    <lineage>
        <taxon>Eukaryota</taxon>
        <taxon>Fungi</taxon>
        <taxon>Dikarya</taxon>
        <taxon>Ascomycota</taxon>
        <taxon>Pezizomycotina</taxon>
        <taxon>Leotiomycetes</taxon>
        <taxon>Helotiales</taxon>
        <taxon>Pezizellaceae</taxon>
        <taxon>Calycina</taxon>
    </lineage>
</organism>
<feature type="region of interest" description="Disordered" evidence="1">
    <location>
        <begin position="1"/>
        <end position="25"/>
    </location>
</feature>
<sequence>MSFTLRPRDRKLTSKNDCRGHGSSSQPWECNGMDLYATELHDLLAHLKITKDAMLVGHWTGGGEVRVSKLIGAVPLLMAESESHRDDIPTEVFDGYRSALLKKRAQFFYDLATRPFFGFNRNGVAAGQALIQSWWQQGMMCVLGDTFDGGFDEHWIPLLLLHVDDDQIVPIDGSARRAVKFLKHGTLKEYKGASYALPSFNVNEVNRDLLDVLNEGLKD</sequence>